<evidence type="ECO:0000256" key="4">
    <source>
        <dbReference type="ARBA" id="ARBA00023163"/>
    </source>
</evidence>
<dbReference type="PANTHER" id="PTHR30537">
    <property type="entry name" value="HTH-TYPE TRANSCRIPTIONAL REGULATOR"/>
    <property type="match status" value="1"/>
</dbReference>
<sequence length="312" mass="35356">MWSEMKKLTSIKLKSLIIAKTVDELQSMSAAAVKFNSHQPYVSKIISDLEKGLGFKIFNRDNAGVTTTTMGKNFIEKVDNILMAYGELDNFIAGYKNSACGEVYIYGDDLALNFIASKISPCLTTIQGDVSIRLIATLGEYAPDNNDEWDLIVSSTIPKDDNIIVREIAEIGYNCFASPTLFNTTFHDPSFLSKAACIIWEDNMLPAKDGRQWIFTIDKQQVKIDIAGKISCNNMSTAIEMSKNGLGIIYVPYYTVQEHLDSERLIPLFDYRLNHYQKIYLIYRRRDNQPFIVNQVIDHITDYVQHALPLTC</sequence>
<accession>A0ABD7G682</accession>
<evidence type="ECO:0000256" key="1">
    <source>
        <dbReference type="ARBA" id="ARBA00009437"/>
    </source>
</evidence>
<dbReference type="InterPro" id="IPR005119">
    <property type="entry name" value="LysR_subst-bd"/>
</dbReference>
<keyword evidence="3" id="KW-0238">DNA-binding</keyword>
<dbReference type="Gene3D" id="1.10.10.10">
    <property type="entry name" value="Winged helix-like DNA-binding domain superfamily/Winged helix DNA-binding domain"/>
    <property type="match status" value="1"/>
</dbReference>
<comment type="similarity">
    <text evidence="1">Belongs to the LysR transcriptional regulatory family.</text>
</comment>
<evidence type="ECO:0000256" key="2">
    <source>
        <dbReference type="ARBA" id="ARBA00023015"/>
    </source>
</evidence>
<reference evidence="6 7" key="1">
    <citation type="journal article" date="2018" name="PLoS ONE">
        <title>Phenotypic characterization and whole genome analysis of extended-spectrum beta-lactamase-producing bacteria isolated from dogs in Germany.</title>
        <authorList>
            <person name="Boehmer T."/>
            <person name="Vogler A.J."/>
            <person name="Thomas A."/>
            <person name="Sauer S."/>
            <person name="Hergenroether M."/>
            <person name="Straubinger R.K."/>
            <person name="Birdsell D."/>
            <person name="Keim P."/>
            <person name="Sahl J.W."/>
            <person name="Williamson C.H."/>
            <person name="Riehm J.M."/>
        </authorList>
    </citation>
    <scope>NUCLEOTIDE SEQUENCE [LARGE SCALE GENOMIC DNA]</scope>
    <source>
        <strain evidence="6 7">AFG_SD03_1510_Ahy_093</strain>
    </source>
</reference>
<dbReference type="PROSITE" id="PS50931">
    <property type="entry name" value="HTH_LYSR"/>
    <property type="match status" value="1"/>
</dbReference>
<protein>
    <recommendedName>
        <fullName evidence="5">HTH lysR-type domain-containing protein</fullName>
    </recommendedName>
</protein>
<dbReference type="InterPro" id="IPR000847">
    <property type="entry name" value="LysR_HTH_N"/>
</dbReference>
<dbReference type="EMBL" id="PUTQ01000020">
    <property type="protein sequence ID" value="RCF48244.1"/>
    <property type="molecule type" value="Genomic_DNA"/>
</dbReference>
<evidence type="ECO:0000256" key="3">
    <source>
        <dbReference type="ARBA" id="ARBA00023125"/>
    </source>
</evidence>
<dbReference type="Pfam" id="PF03466">
    <property type="entry name" value="LysR_substrate"/>
    <property type="match status" value="1"/>
</dbReference>
<proteinExistence type="inferred from homology"/>
<dbReference type="InterPro" id="IPR058163">
    <property type="entry name" value="LysR-type_TF_proteobact-type"/>
</dbReference>
<dbReference type="AlphaFoldDB" id="A0ABD7G682"/>
<dbReference type="SUPFAM" id="SSF53850">
    <property type="entry name" value="Periplasmic binding protein-like II"/>
    <property type="match status" value="1"/>
</dbReference>
<dbReference type="InterPro" id="IPR036390">
    <property type="entry name" value="WH_DNA-bd_sf"/>
</dbReference>
<dbReference type="Gene3D" id="3.40.190.290">
    <property type="match status" value="1"/>
</dbReference>
<evidence type="ECO:0000313" key="7">
    <source>
        <dbReference type="Proteomes" id="UP000253075"/>
    </source>
</evidence>
<organism evidence="6 7">
    <name type="scientific">Aeromonas hydrophila</name>
    <dbReference type="NCBI Taxonomy" id="644"/>
    <lineage>
        <taxon>Bacteria</taxon>
        <taxon>Pseudomonadati</taxon>
        <taxon>Pseudomonadota</taxon>
        <taxon>Gammaproteobacteria</taxon>
        <taxon>Aeromonadales</taxon>
        <taxon>Aeromonadaceae</taxon>
        <taxon>Aeromonas</taxon>
    </lineage>
</organism>
<keyword evidence="4" id="KW-0804">Transcription</keyword>
<gene>
    <name evidence="6" type="ORF">C6C11_14225</name>
</gene>
<evidence type="ECO:0000313" key="6">
    <source>
        <dbReference type="EMBL" id="RCF48244.1"/>
    </source>
</evidence>
<dbReference type="SUPFAM" id="SSF46785">
    <property type="entry name" value="Winged helix' DNA-binding domain"/>
    <property type="match status" value="1"/>
</dbReference>
<dbReference type="PANTHER" id="PTHR30537:SF3">
    <property type="entry name" value="TRANSCRIPTIONAL REGULATORY PROTEIN"/>
    <property type="match status" value="1"/>
</dbReference>
<keyword evidence="2" id="KW-0805">Transcription regulation</keyword>
<feature type="domain" description="HTH lysR-type" evidence="5">
    <location>
        <begin position="11"/>
        <end position="68"/>
    </location>
</feature>
<name>A0ABD7G682_AERHY</name>
<dbReference type="InterPro" id="IPR036388">
    <property type="entry name" value="WH-like_DNA-bd_sf"/>
</dbReference>
<dbReference type="Proteomes" id="UP000253075">
    <property type="component" value="Unassembled WGS sequence"/>
</dbReference>
<dbReference type="Pfam" id="PF00126">
    <property type="entry name" value="HTH_1"/>
    <property type="match status" value="1"/>
</dbReference>
<dbReference type="GO" id="GO:0003677">
    <property type="term" value="F:DNA binding"/>
    <property type="evidence" value="ECO:0007669"/>
    <property type="project" value="UniProtKB-KW"/>
</dbReference>
<comment type="caution">
    <text evidence="6">The sequence shown here is derived from an EMBL/GenBank/DDBJ whole genome shotgun (WGS) entry which is preliminary data.</text>
</comment>
<reference evidence="7" key="2">
    <citation type="submission" date="2018-02" db="EMBL/GenBank/DDBJ databases">
        <title>Phenotypic characterization and whole genome analysis of multidrug-resistant, extended-spectrum beta-lactamase-producing bacteria isolated from dogs in Germany.</title>
        <authorList>
            <person name="Williamson C."/>
        </authorList>
    </citation>
    <scope>NUCLEOTIDE SEQUENCE [LARGE SCALE GENOMIC DNA]</scope>
    <source>
        <strain evidence="7">AFG_SD03_1510_Ahy_093</strain>
    </source>
</reference>
<evidence type="ECO:0000259" key="5">
    <source>
        <dbReference type="PROSITE" id="PS50931"/>
    </source>
</evidence>